<evidence type="ECO:0000313" key="4">
    <source>
        <dbReference type="Proteomes" id="UP000076830"/>
    </source>
</evidence>
<reference evidence="3 4" key="1">
    <citation type="submission" date="2016-04" db="EMBL/GenBank/DDBJ databases">
        <title>Complete genome sequence of Dokdonella koreensis DS-123T.</title>
        <authorList>
            <person name="Kim J.F."/>
            <person name="Lee H."/>
            <person name="Kwak M.-J."/>
        </authorList>
    </citation>
    <scope>NUCLEOTIDE SEQUENCE [LARGE SCALE GENOMIC DNA]</scope>
    <source>
        <strain evidence="3 4">DS-123</strain>
    </source>
</reference>
<feature type="transmembrane region" description="Helical" evidence="1">
    <location>
        <begin position="119"/>
        <end position="138"/>
    </location>
</feature>
<proteinExistence type="predicted"/>
<feature type="transmembrane region" description="Helical" evidence="1">
    <location>
        <begin position="244"/>
        <end position="264"/>
    </location>
</feature>
<protein>
    <recommendedName>
        <fullName evidence="2">CAAX prenyl protease 2/Lysostaphin resistance protein A-like domain-containing protein</fullName>
    </recommendedName>
</protein>
<dbReference type="KEGG" id="dko:I596_2511"/>
<dbReference type="EMBL" id="CP015249">
    <property type="protein sequence ID" value="ANB18514.1"/>
    <property type="molecule type" value="Genomic_DNA"/>
</dbReference>
<dbReference type="PANTHER" id="PTHR36435">
    <property type="entry name" value="SLR1288 PROTEIN"/>
    <property type="match status" value="1"/>
</dbReference>
<name>A0A160DVU5_9GAMM</name>
<keyword evidence="1" id="KW-0812">Transmembrane</keyword>
<sequence length="281" mass="30000">MAVLIQAVALGMLVMLAGTLPRNMLFAANLTYLPGLPWAVPLVGVYLWMFWRYLGGWGPPPSTAQQRRAWLRARPLAARVWIWSLVAGGLGIVALVLALRVANRLVALPSQQLPDLSQVPAATVVALLLAAAPVAGIVEEAAFRGYMQGPIEHRYGPVVAIAVTGTLFAVAHLDFTLVLWPYYVAVAAVYGMVTYLSQSILPAVILHTAGNLYSNMDLWLHGQAEWQASAAPPALVWTHGADAAFWWSLAACLLATVAAIGAYLRLATAARRASTADGVVT</sequence>
<dbReference type="STRING" id="1300342.I596_2511"/>
<dbReference type="InterPro" id="IPR003675">
    <property type="entry name" value="Rce1/LyrA-like_dom"/>
</dbReference>
<dbReference type="Proteomes" id="UP000076830">
    <property type="component" value="Chromosome"/>
</dbReference>
<dbReference type="PANTHER" id="PTHR36435:SF1">
    <property type="entry name" value="CAAX AMINO TERMINAL PROTEASE FAMILY PROTEIN"/>
    <property type="match status" value="1"/>
</dbReference>
<dbReference type="Pfam" id="PF02517">
    <property type="entry name" value="Rce1-like"/>
    <property type="match status" value="1"/>
</dbReference>
<keyword evidence="1" id="KW-0472">Membrane</keyword>
<feature type="transmembrane region" description="Helical" evidence="1">
    <location>
        <begin position="76"/>
        <end position="99"/>
    </location>
</feature>
<feature type="transmembrane region" description="Helical" evidence="1">
    <location>
        <begin position="158"/>
        <end position="183"/>
    </location>
</feature>
<dbReference type="InterPro" id="IPR052710">
    <property type="entry name" value="CAAX_protease"/>
</dbReference>
<organism evidence="3 4">
    <name type="scientific">Dokdonella koreensis DS-123</name>
    <dbReference type="NCBI Taxonomy" id="1300342"/>
    <lineage>
        <taxon>Bacteria</taxon>
        <taxon>Pseudomonadati</taxon>
        <taxon>Pseudomonadota</taxon>
        <taxon>Gammaproteobacteria</taxon>
        <taxon>Lysobacterales</taxon>
        <taxon>Rhodanobacteraceae</taxon>
        <taxon>Dokdonella</taxon>
    </lineage>
</organism>
<dbReference type="GO" id="GO:0004175">
    <property type="term" value="F:endopeptidase activity"/>
    <property type="evidence" value="ECO:0007669"/>
    <property type="project" value="UniProtKB-ARBA"/>
</dbReference>
<feature type="transmembrane region" description="Helical" evidence="1">
    <location>
        <begin position="36"/>
        <end position="55"/>
    </location>
</feature>
<dbReference type="AlphaFoldDB" id="A0A160DVU5"/>
<evidence type="ECO:0000313" key="3">
    <source>
        <dbReference type="EMBL" id="ANB18514.1"/>
    </source>
</evidence>
<evidence type="ECO:0000256" key="1">
    <source>
        <dbReference type="SAM" id="Phobius"/>
    </source>
</evidence>
<feature type="domain" description="CAAX prenyl protease 2/Lysostaphin resistance protein A-like" evidence="2">
    <location>
        <begin position="124"/>
        <end position="212"/>
    </location>
</feature>
<gene>
    <name evidence="3" type="ORF">I596_2511</name>
</gene>
<dbReference type="RefSeq" id="WP_067648050.1">
    <property type="nucleotide sequence ID" value="NZ_CP015249.1"/>
</dbReference>
<dbReference type="GO" id="GO:0080120">
    <property type="term" value="P:CAAX-box protein maturation"/>
    <property type="evidence" value="ECO:0007669"/>
    <property type="project" value="UniProtKB-ARBA"/>
</dbReference>
<accession>A0A160DVU5</accession>
<evidence type="ECO:0000259" key="2">
    <source>
        <dbReference type="Pfam" id="PF02517"/>
    </source>
</evidence>
<keyword evidence="1" id="KW-1133">Transmembrane helix</keyword>
<keyword evidence="4" id="KW-1185">Reference proteome</keyword>